<dbReference type="RefSeq" id="XP_036070154.1">
    <property type="nucleotide sequence ID" value="XM_036214261.1"/>
</dbReference>
<dbReference type="Gene3D" id="1.25.40.90">
    <property type="match status" value="1"/>
</dbReference>
<feature type="compositionally biased region" description="Polar residues" evidence="2">
    <location>
        <begin position="436"/>
        <end position="446"/>
    </location>
</feature>
<dbReference type="STRING" id="30732.ENSOMEP00000013798"/>
<feature type="region of interest" description="Disordered" evidence="2">
    <location>
        <begin position="150"/>
        <end position="171"/>
    </location>
</feature>
<feature type="compositionally biased region" description="Basic and acidic residues" evidence="2">
    <location>
        <begin position="212"/>
        <end position="235"/>
    </location>
</feature>
<dbReference type="PANTHER" id="PTHR12276:SF103">
    <property type="entry name" value="EPSIN-1"/>
    <property type="match status" value="1"/>
</dbReference>
<dbReference type="CTD" id="792915"/>
<dbReference type="GO" id="GO:0005886">
    <property type="term" value="C:plasma membrane"/>
    <property type="evidence" value="ECO:0007669"/>
    <property type="project" value="TreeGrafter"/>
</dbReference>
<dbReference type="GeneTree" id="ENSGT00940000160411"/>
<dbReference type="SMART" id="SM00273">
    <property type="entry name" value="ENTH"/>
    <property type="match status" value="1"/>
</dbReference>
<sequence length="807" mass="86442">MTSSMLRRQLKNLVQNYSEAEVKVREATSNDPWGPSSSQMADISDLTYNVVACNEIMTMLWKRLKDDKNWRHIHKSLTLLEYLLKTGDDRVLLKMKDNIYIVKALTEYRFVEKDGKDQGGNVREKAKVVLVLMEDDDKLKEERDFALKTREKTSKGAAASSTEAIKDPSYKPCYVPGSTGLPSLDNIPSVADLTASFAARKEERIRLEAEKKETERRAKMSEDELKWEDAAKTADSKGSAWGGDKSEEEEVVKKDPWGPPKETSSDPWSGAAKTEDPFVAPATTEEDPFAAPKNGGDPFVAQEVEPDPFSAPKNGEDPFVASKDKPDPFTSSNNDPFNAPKDDRFNAPKDDRFNAPKDDPFSAPKDDPFSAPKDDPFNAPKDDPFNAPKDDPFNAPKDDPFKTSPTDPFTTQKDIPLKTPTDDDPFGTPKDDPFTAPTTSPPTQGLSPKDESFVAPKDPFSSPTKAIEVDPFSTPTSPPKDDSFSEPSKSIKDDPFAAPPSPPIGDPFAVPSSPPEGKASDPFAAPVEGSPQDTKDTWGAPSAPTQTNGKDPWGEVASSPINDSDPFGDASKPENDPWGAPASAPVSADDAWGAPAPPSQSSPSDDPFGDAASKSNDPWGSPSNDPTGKEMIRKAVSFLGPAGASLVDLDDLISSKPSQHPLTNTPAPPTQAMGCAPLPRSLSSSLQAPVAPPFFPGTFSDSSSGCTVPSGVFPERSAPYHNPFGSSLAPTPYGAVRPHTFQPPPYNFGGSAAWGVPEAAKVQLGSVRGSGEGRMQPGTTLGGNTPAGVANLYGSTAINKNNNPFLF</sequence>
<feature type="region of interest" description="Disordered" evidence="2">
    <location>
        <begin position="212"/>
        <end position="632"/>
    </location>
</feature>
<reference evidence="4" key="2">
    <citation type="submission" date="2025-09" db="UniProtKB">
        <authorList>
            <consortium name="Ensembl"/>
        </authorList>
    </citation>
    <scope>IDENTIFICATION</scope>
</reference>
<dbReference type="GO" id="GO:0030125">
    <property type="term" value="C:clathrin vesicle coat"/>
    <property type="evidence" value="ECO:0007669"/>
    <property type="project" value="TreeGrafter"/>
</dbReference>
<name>A0A3B3C921_ORYME</name>
<dbReference type="Pfam" id="PF01417">
    <property type="entry name" value="ENTH"/>
    <property type="match status" value="1"/>
</dbReference>
<organism evidence="4 5">
    <name type="scientific">Oryzias melastigma</name>
    <name type="common">Marine medaka</name>
    <dbReference type="NCBI Taxonomy" id="30732"/>
    <lineage>
        <taxon>Eukaryota</taxon>
        <taxon>Metazoa</taxon>
        <taxon>Chordata</taxon>
        <taxon>Craniata</taxon>
        <taxon>Vertebrata</taxon>
        <taxon>Euteleostomi</taxon>
        <taxon>Actinopterygii</taxon>
        <taxon>Neopterygii</taxon>
        <taxon>Teleostei</taxon>
        <taxon>Neoteleostei</taxon>
        <taxon>Acanthomorphata</taxon>
        <taxon>Ovalentaria</taxon>
        <taxon>Atherinomorphae</taxon>
        <taxon>Beloniformes</taxon>
        <taxon>Adrianichthyidae</taxon>
        <taxon>Oryziinae</taxon>
        <taxon>Oryzias</taxon>
    </lineage>
</organism>
<feature type="compositionally biased region" description="Basic and acidic residues" evidence="2">
    <location>
        <begin position="340"/>
        <end position="401"/>
    </location>
</feature>
<dbReference type="PROSITE" id="PS50942">
    <property type="entry name" value="ENTH"/>
    <property type="match status" value="1"/>
</dbReference>
<dbReference type="AlphaFoldDB" id="A0A3B3C921"/>
<dbReference type="SUPFAM" id="SSF48464">
    <property type="entry name" value="ENTH/VHS domain"/>
    <property type="match status" value="1"/>
</dbReference>
<evidence type="ECO:0000313" key="4">
    <source>
        <dbReference type="Ensembl" id="ENSOMEP00000013798.1"/>
    </source>
</evidence>
<feature type="compositionally biased region" description="Low complexity" evidence="2">
    <location>
        <begin position="580"/>
        <end position="591"/>
    </location>
</feature>
<keyword evidence="5" id="KW-1185">Reference proteome</keyword>
<dbReference type="OMA" id="FDSINRM"/>
<dbReference type="GO" id="GO:0006897">
    <property type="term" value="P:endocytosis"/>
    <property type="evidence" value="ECO:0007669"/>
    <property type="project" value="TreeGrafter"/>
</dbReference>
<feature type="domain" description="ENTH" evidence="3">
    <location>
        <begin position="12"/>
        <end position="143"/>
    </location>
</feature>
<feature type="coiled-coil region" evidence="1">
    <location>
        <begin position="3"/>
        <end position="30"/>
    </location>
</feature>
<accession>A0A3B3C921</accession>
<keyword evidence="1" id="KW-0175">Coiled coil</keyword>
<proteinExistence type="predicted"/>
<dbReference type="GeneID" id="112136541"/>
<evidence type="ECO:0000256" key="1">
    <source>
        <dbReference type="SAM" id="Coils"/>
    </source>
</evidence>
<dbReference type="PaxDb" id="30732-ENSOMEP00000013798"/>
<feature type="compositionally biased region" description="Basic and acidic residues" evidence="2">
    <location>
        <begin position="479"/>
        <end position="495"/>
    </location>
</feature>
<feature type="compositionally biased region" description="Polar residues" evidence="2">
    <location>
        <begin position="655"/>
        <end position="665"/>
    </location>
</feature>
<dbReference type="OrthoDB" id="4033880at2759"/>
<dbReference type="RefSeq" id="XP_036070153.1">
    <property type="nucleotide sequence ID" value="XM_036214260.1"/>
</dbReference>
<dbReference type="RefSeq" id="XP_036070152.1">
    <property type="nucleotide sequence ID" value="XM_036214259.1"/>
</dbReference>
<feature type="region of interest" description="Disordered" evidence="2">
    <location>
        <begin position="655"/>
        <end position="684"/>
    </location>
</feature>
<evidence type="ECO:0000256" key="2">
    <source>
        <dbReference type="SAM" id="MobiDB-lite"/>
    </source>
</evidence>
<evidence type="ECO:0000313" key="5">
    <source>
        <dbReference type="Proteomes" id="UP000261560"/>
    </source>
</evidence>
<dbReference type="GO" id="GO:0030276">
    <property type="term" value="F:clathrin binding"/>
    <property type="evidence" value="ECO:0007669"/>
    <property type="project" value="TreeGrafter"/>
</dbReference>
<dbReference type="FunFam" id="1.25.40.90:FF:000006">
    <property type="entry name" value="Clathrin interactor 1"/>
    <property type="match status" value="1"/>
</dbReference>
<dbReference type="Proteomes" id="UP000261560">
    <property type="component" value="Unplaced"/>
</dbReference>
<feature type="compositionally biased region" description="Polar residues" evidence="2">
    <location>
        <begin position="613"/>
        <end position="626"/>
    </location>
</feature>
<dbReference type="Ensembl" id="ENSOMET00000033281.1">
    <property type="protein sequence ID" value="ENSOMEP00000013798.1"/>
    <property type="gene ID" value="ENSOMEG00000015282.1"/>
</dbReference>
<dbReference type="GO" id="GO:0005768">
    <property type="term" value="C:endosome"/>
    <property type="evidence" value="ECO:0007669"/>
    <property type="project" value="TreeGrafter"/>
</dbReference>
<dbReference type="InterPro" id="IPR008942">
    <property type="entry name" value="ENTH_VHS"/>
</dbReference>
<feature type="compositionally biased region" description="Polar residues" evidence="2">
    <location>
        <begin position="403"/>
        <end position="413"/>
    </location>
</feature>
<dbReference type="InterPro" id="IPR013809">
    <property type="entry name" value="ENTH"/>
</dbReference>
<dbReference type="PANTHER" id="PTHR12276">
    <property type="entry name" value="EPSIN/ENT-RELATED"/>
    <property type="match status" value="1"/>
</dbReference>
<protein>
    <submittedName>
        <fullName evidence="4">Epsin 1b</fullName>
    </submittedName>
</protein>
<evidence type="ECO:0000259" key="3">
    <source>
        <dbReference type="PROSITE" id="PS50942"/>
    </source>
</evidence>
<reference evidence="4" key="1">
    <citation type="submission" date="2025-08" db="UniProtKB">
        <authorList>
            <consortium name="Ensembl"/>
        </authorList>
    </citation>
    <scope>IDENTIFICATION</scope>
</reference>
<dbReference type="GO" id="GO:0005543">
    <property type="term" value="F:phospholipid binding"/>
    <property type="evidence" value="ECO:0007669"/>
    <property type="project" value="TreeGrafter"/>
</dbReference>